<dbReference type="GO" id="GO:0047632">
    <property type="term" value="F:agmatine deiminase activity"/>
    <property type="evidence" value="ECO:0007669"/>
    <property type="project" value="TreeGrafter"/>
</dbReference>
<dbReference type="GO" id="GO:0004668">
    <property type="term" value="F:protein-arginine deiminase activity"/>
    <property type="evidence" value="ECO:0007669"/>
    <property type="project" value="InterPro"/>
</dbReference>
<dbReference type="AlphaFoldDB" id="A0A975EPF8"/>
<dbReference type="KEGG" id="cact:HZ995_15705"/>
<dbReference type="Gene3D" id="3.75.10.10">
    <property type="entry name" value="L-arginine/glycine Amidinotransferase, Chain A"/>
    <property type="match status" value="1"/>
</dbReference>
<accession>A0A975EPF8</accession>
<dbReference type="PANTHER" id="PTHR31377:SF0">
    <property type="entry name" value="AGMATINE DEIMINASE-RELATED"/>
    <property type="match status" value="1"/>
</dbReference>
<dbReference type="PANTHER" id="PTHR31377">
    <property type="entry name" value="AGMATINE DEIMINASE-RELATED"/>
    <property type="match status" value="1"/>
</dbReference>
<proteinExistence type="predicted"/>
<evidence type="ECO:0000313" key="2">
    <source>
        <dbReference type="EMBL" id="QTN35888.1"/>
    </source>
</evidence>
<evidence type="ECO:0000313" key="3">
    <source>
        <dbReference type="Proteomes" id="UP000665026"/>
    </source>
</evidence>
<name>A0A975EPF8_9RHOB</name>
<evidence type="ECO:0000256" key="1">
    <source>
        <dbReference type="ARBA" id="ARBA00022801"/>
    </source>
</evidence>
<dbReference type="InterPro" id="IPR006311">
    <property type="entry name" value="TAT_signal"/>
</dbReference>
<dbReference type="PROSITE" id="PS51318">
    <property type="entry name" value="TAT"/>
    <property type="match status" value="1"/>
</dbReference>
<organism evidence="2 3">
    <name type="scientific">Cognatishimia activa</name>
    <dbReference type="NCBI Taxonomy" id="1715691"/>
    <lineage>
        <taxon>Bacteria</taxon>
        <taxon>Pseudomonadati</taxon>
        <taxon>Pseudomonadota</taxon>
        <taxon>Alphaproteobacteria</taxon>
        <taxon>Rhodobacterales</taxon>
        <taxon>Paracoccaceae</taxon>
        <taxon>Cognatishimia</taxon>
    </lineage>
</organism>
<dbReference type="SUPFAM" id="SSF55909">
    <property type="entry name" value="Pentein"/>
    <property type="match status" value="1"/>
</dbReference>
<dbReference type="Pfam" id="PF04371">
    <property type="entry name" value="PAD_porph"/>
    <property type="match status" value="1"/>
</dbReference>
<reference evidence="2" key="1">
    <citation type="submission" date="2020-07" db="EMBL/GenBank/DDBJ databases">
        <title>Genome sequences of bacteria associated with the marine, planktonic diatom Thalassiosira profunda strain ECT2AJA-044.</title>
        <authorList>
            <person name="Gargas C.B."/>
            <person name="Roberts W.R."/>
            <person name="Alverson A.J."/>
        </authorList>
    </citation>
    <scope>NUCLEOTIDE SEQUENCE</scope>
    <source>
        <strain evidence="2">ECT2AJA-044</strain>
    </source>
</reference>
<protein>
    <submittedName>
        <fullName evidence="2">Agmatine deiminase family protein</fullName>
    </submittedName>
</protein>
<sequence>MRSRRDFMKLTAGGLALTGTHALATQGLYVPPEEGPHELTFMQWPNSRAVYDDRWWLADVQSTIARIANAIADFEPVVMLADKSQHRAARKLLSDRVELWDIPTEDLWARDSGPLTAFRGTQRVVSHIQFNGWGGKQRDRHDARVAERVADALGFDLVPSGIVGECGGVEHDGHGLLMAHESSWVNRNRNPGLSRQEIENGLLDAYGADRMIWSEGVYGEDITDYHIDSLARFTGAGRVLVNMPQEVDPADPFHLAAEETLAALRSAGLRVDVIPEPIRRRVEALDFVASYANYYACNGAVIMAQFGDRAADKEAAKAMARHYPGREIVALNVDALGEIGGGIHCATQQLPAV</sequence>
<dbReference type="InterPro" id="IPR007466">
    <property type="entry name" value="Peptidyl-Arg-deiminase_porph"/>
</dbReference>
<dbReference type="GO" id="GO:0009446">
    <property type="term" value="P:putrescine biosynthetic process"/>
    <property type="evidence" value="ECO:0007669"/>
    <property type="project" value="InterPro"/>
</dbReference>
<keyword evidence="1" id="KW-0378">Hydrolase</keyword>
<dbReference type="EMBL" id="CP060010">
    <property type="protein sequence ID" value="QTN35888.1"/>
    <property type="molecule type" value="Genomic_DNA"/>
</dbReference>
<dbReference type="Proteomes" id="UP000665026">
    <property type="component" value="Chromosome"/>
</dbReference>
<gene>
    <name evidence="2" type="ORF">HZ995_15705</name>
</gene>